<dbReference type="Proteomes" id="UP000288507">
    <property type="component" value="Unassembled WGS sequence"/>
</dbReference>
<evidence type="ECO:0000313" key="1">
    <source>
        <dbReference type="EMBL" id="RTJ77854.1"/>
    </source>
</evidence>
<gene>
    <name evidence="1" type="ORF">C3H57_09935</name>
</gene>
<comment type="caution">
    <text evidence="1">The sequence shown here is derived from an EMBL/GenBank/DDBJ whole genome shotgun (WGS) entry which is preliminary data.</text>
</comment>
<proteinExistence type="predicted"/>
<protein>
    <submittedName>
        <fullName evidence="1">Conjugal transfer protein TraG</fullName>
    </submittedName>
</protein>
<evidence type="ECO:0000313" key="2">
    <source>
        <dbReference type="Proteomes" id="UP000288507"/>
    </source>
</evidence>
<dbReference type="AlphaFoldDB" id="A0A430ZRN7"/>
<sequence length="308" mass="33183">IQNSNLSQRALEVASGKGDSLALSENDRNTITKASQHALADAYSKATGVDVKQAYDDVMRGNIGFGVGGVSTSSMETEAWYQNLSKDQRETFNKTFSESISNEIGKNRDASASFSNLLKTGNVTNSASIKSSMDSYNEAKTLNNSVGYDGGSSIVQGYINENYGGVVNKENVASTVNAVENMAARGDMQGLSHYAGVDSNVNSNGLHEQTKHNYYDPKGTMTDHNKAIDDLNSRQKGFMATRNAPNDVKSEGLAGEIQKAANAAEYKAGTAIEERNNKIDYAGIQKDIKDGKADINKVIDFANQNRNM</sequence>
<dbReference type="EMBL" id="PRBV01000029">
    <property type="protein sequence ID" value="RTJ77854.1"/>
    <property type="molecule type" value="Genomic_DNA"/>
</dbReference>
<name>A0A430ZRN7_CAMJU</name>
<organism evidence="1 2">
    <name type="scientific">Campylobacter jejuni</name>
    <dbReference type="NCBI Taxonomy" id="197"/>
    <lineage>
        <taxon>Bacteria</taxon>
        <taxon>Pseudomonadati</taxon>
        <taxon>Campylobacterota</taxon>
        <taxon>Epsilonproteobacteria</taxon>
        <taxon>Campylobacterales</taxon>
        <taxon>Campylobacteraceae</taxon>
        <taxon>Campylobacter</taxon>
    </lineage>
</organism>
<accession>A0A430ZRN7</accession>
<reference evidence="1" key="1">
    <citation type="journal article" date="2019" name="Appl. Environ. Microbiol.">
        <title>Population genetics and characterization of Campylobacter jejuni isolates in western jackdaws and game birds in Finland.</title>
        <authorList>
            <person name="Kovanen S."/>
            <person name="Rossi M."/>
            <person name="Pohja-Mykra M."/>
            <person name="Nieminen T."/>
            <person name="Raunio-Saarnisto M."/>
            <person name="Sauvala M."/>
            <person name="Fredriksson-Ahomaa M."/>
            <person name="Hanninen M.L."/>
            <person name="Kivisto R."/>
        </authorList>
    </citation>
    <scope>NUCLEOTIDE SEQUENCE [LARGE SCALE GENOMIC DNA]</scope>
    <source>
        <strain evidence="1">CB313</strain>
    </source>
</reference>
<feature type="non-terminal residue" evidence="1">
    <location>
        <position position="1"/>
    </location>
</feature>